<accession>S1R177</accession>
<name>S1R177_9ENTE</name>
<reference evidence="1 2" key="1">
    <citation type="submission" date="2013-10" db="EMBL/GenBank/DDBJ databases">
        <title>The Genome Sequence of Enterococcus cecorum DSM 20682 (= ATCC 43198) (Illumina assembly).</title>
        <authorList>
            <consortium name="The Broad Institute Genomics Platform"/>
            <consortium name="The Broad Institute Genome Sequencing Center for Infectious Disease"/>
            <person name="Earl A."/>
            <person name="Russ C."/>
            <person name="Gilmore M."/>
            <person name="Surin D."/>
            <person name="Walker B."/>
            <person name="Young S."/>
            <person name="Zeng Q."/>
            <person name="Gargeya S."/>
            <person name="Fitzgerald M."/>
            <person name="Haas B."/>
            <person name="Abouelleil A."/>
            <person name="Allen A.W."/>
            <person name="Alvarado L."/>
            <person name="Arachchi H.M."/>
            <person name="Berlin A.M."/>
            <person name="Chapman S.B."/>
            <person name="Gainer-Dewar J."/>
            <person name="Goldberg J."/>
            <person name="Griggs A."/>
            <person name="Gujja S."/>
            <person name="Hansen M."/>
            <person name="Howarth C."/>
            <person name="Imamovic A."/>
            <person name="Ireland A."/>
            <person name="Larimer J."/>
            <person name="McCowan C."/>
            <person name="Murphy C."/>
            <person name="Pearson M."/>
            <person name="Poon T.W."/>
            <person name="Priest M."/>
            <person name="Roberts A."/>
            <person name="Saif S."/>
            <person name="Shea T."/>
            <person name="Sisk P."/>
            <person name="Sykes S."/>
            <person name="Wortman J."/>
            <person name="Nusbaum C."/>
            <person name="Birren B."/>
        </authorList>
    </citation>
    <scope>NUCLEOTIDE SEQUENCE [LARGE SCALE GENOMIC DNA]</scope>
    <source>
        <strain evidence="1 2">ATCC 43198</strain>
    </source>
</reference>
<evidence type="ECO:0000313" key="2">
    <source>
        <dbReference type="Proteomes" id="UP000017415"/>
    </source>
</evidence>
<gene>
    <name evidence="1" type="ORF">OMO_01332</name>
</gene>
<dbReference type="AlphaFoldDB" id="S1R177"/>
<keyword evidence="2" id="KW-1185">Reference proteome</keyword>
<dbReference type="GeneID" id="60872474"/>
<protein>
    <submittedName>
        <fullName evidence="1">Uncharacterized protein</fullName>
    </submittedName>
</protein>
<dbReference type="Proteomes" id="UP000017415">
    <property type="component" value="Unassembled WGS sequence"/>
</dbReference>
<dbReference type="RefSeq" id="WP_016250909.1">
    <property type="nucleotide sequence ID" value="NZ_ASWI01000003.1"/>
</dbReference>
<comment type="caution">
    <text evidence="1">The sequence shown here is derived from an EMBL/GenBank/DDBJ whole genome shotgun (WGS) entry which is preliminary data.</text>
</comment>
<dbReference type="HOGENOM" id="CLU_2616422_0_0_9"/>
<organism evidence="1 2">
    <name type="scientific">Enterococcus cecorum DSM 20682 = ATCC 43198</name>
    <dbReference type="NCBI Taxonomy" id="1121864"/>
    <lineage>
        <taxon>Bacteria</taxon>
        <taxon>Bacillati</taxon>
        <taxon>Bacillota</taxon>
        <taxon>Bacilli</taxon>
        <taxon>Lactobacillales</taxon>
        <taxon>Enterococcaceae</taxon>
        <taxon>Enterococcus</taxon>
    </lineage>
</organism>
<evidence type="ECO:0000313" key="1">
    <source>
        <dbReference type="EMBL" id="ESK61272.1"/>
    </source>
</evidence>
<dbReference type="PATRIC" id="fig|1121864.4.peg.718"/>
<proteinExistence type="predicted"/>
<dbReference type="EMBL" id="AHYS01000006">
    <property type="protein sequence ID" value="ESK61272.1"/>
    <property type="molecule type" value="Genomic_DNA"/>
</dbReference>
<sequence>MRFIKLTEVNRLQTRNLKMQVTNTRKVYKERYFNVDKIENFSRLKNTTYLYMSTSSAAFEVVETPEKIVQLIKQAEAI</sequence>